<gene>
    <name evidence="1" type="ORF">MNBD_ALPHA06-2246</name>
</gene>
<evidence type="ECO:0000313" key="1">
    <source>
        <dbReference type="EMBL" id="VAV97587.1"/>
    </source>
</evidence>
<reference evidence="1" key="1">
    <citation type="submission" date="2018-06" db="EMBL/GenBank/DDBJ databases">
        <authorList>
            <person name="Zhirakovskaya E."/>
        </authorList>
    </citation>
    <scope>NUCLEOTIDE SEQUENCE</scope>
</reference>
<dbReference type="EMBL" id="UOEE01000246">
    <property type="protein sequence ID" value="VAV97587.1"/>
    <property type="molecule type" value="Genomic_DNA"/>
</dbReference>
<dbReference type="AlphaFoldDB" id="A0A3B0RYV8"/>
<proteinExistence type="predicted"/>
<organism evidence="1">
    <name type="scientific">hydrothermal vent metagenome</name>
    <dbReference type="NCBI Taxonomy" id="652676"/>
    <lineage>
        <taxon>unclassified sequences</taxon>
        <taxon>metagenomes</taxon>
        <taxon>ecological metagenomes</taxon>
    </lineage>
</organism>
<protein>
    <submittedName>
        <fullName evidence="1">Uncharacterized protein</fullName>
    </submittedName>
</protein>
<sequence>MGRYICLCFFVLFGSPAFAQIDADALLQRVQTDTAQRAEAAKDMRFSYNRTIKSNMLTKGADKPPVDVVMQFDPDVERDQQWTIVSPTETEDPDAYAKVVKQIADGIKNNPDGKPDQDLILKKFAFAGGTSTEATPTLLREENGIAIFKLDLETFANSSDGNAGGIKKMLKNLSGEFSVDIASSRLTNIHIFAQKPFKPVAVAKIKKFDMQIYFAPAWQNGPIFQVQQQMNISGSALFQKFTQEMDTVYSNFEKR</sequence>
<accession>A0A3B0RYV8</accession>
<name>A0A3B0RYV8_9ZZZZ</name>